<dbReference type="KEGG" id="psti:SOO65_13650"/>
<gene>
    <name evidence="2" type="ORF">SOO65_13650</name>
</gene>
<keyword evidence="1" id="KW-0732">Signal</keyword>
<reference evidence="2 3" key="1">
    <citation type="submission" date="2023-11" db="EMBL/GenBank/DDBJ databases">
        <title>Peredibacter starrii A3.12.</title>
        <authorList>
            <person name="Mitchell R.J."/>
        </authorList>
    </citation>
    <scope>NUCLEOTIDE SEQUENCE [LARGE SCALE GENOMIC DNA]</scope>
    <source>
        <strain evidence="2 3">A3.12</strain>
    </source>
</reference>
<dbReference type="RefSeq" id="WP_321391005.1">
    <property type="nucleotide sequence ID" value="NZ_CP139487.1"/>
</dbReference>
<keyword evidence="3" id="KW-1185">Reference proteome</keyword>
<dbReference type="Proteomes" id="UP001324634">
    <property type="component" value="Chromosome"/>
</dbReference>
<organism evidence="2 3">
    <name type="scientific">Peredibacter starrii</name>
    <dbReference type="NCBI Taxonomy" id="28202"/>
    <lineage>
        <taxon>Bacteria</taxon>
        <taxon>Pseudomonadati</taxon>
        <taxon>Bdellovibrionota</taxon>
        <taxon>Bacteriovoracia</taxon>
        <taxon>Bacteriovoracales</taxon>
        <taxon>Bacteriovoracaceae</taxon>
        <taxon>Peredibacter</taxon>
    </lineage>
</organism>
<sequence>MGLKLALAFAALTLTGFAEANQKVDANYFTIAQKRIEEVKTSAMGFEYTEEVDQKNFGWGGVTGVPDPIGDAGRVIAIARDLVALGEEVYRLVDHGRPHNVTEYAPISVVPRINGQPADVFETEGWRAPTKKTYKVSYDNLYNVTVVDFKYSVVYSYGGHFNGAGAYLTAVQIIPEYVKTLFGFDFTATMKLGGIQNQGTRNSPIAGATIIMEYTISNILQAVNQADTYFITGQGGFKKL</sequence>
<protein>
    <submittedName>
        <fullName evidence="2">Uncharacterized protein</fullName>
    </submittedName>
</protein>
<feature type="signal peptide" evidence="1">
    <location>
        <begin position="1"/>
        <end position="20"/>
    </location>
</feature>
<proteinExistence type="predicted"/>
<dbReference type="AlphaFoldDB" id="A0AAX4HKG4"/>
<dbReference type="EMBL" id="CP139487">
    <property type="protein sequence ID" value="WPU63734.1"/>
    <property type="molecule type" value="Genomic_DNA"/>
</dbReference>
<evidence type="ECO:0000313" key="2">
    <source>
        <dbReference type="EMBL" id="WPU63734.1"/>
    </source>
</evidence>
<evidence type="ECO:0000313" key="3">
    <source>
        <dbReference type="Proteomes" id="UP001324634"/>
    </source>
</evidence>
<feature type="chain" id="PRO_5043376937" evidence="1">
    <location>
        <begin position="21"/>
        <end position="240"/>
    </location>
</feature>
<accession>A0AAX4HKG4</accession>
<name>A0AAX4HKG4_9BACT</name>
<evidence type="ECO:0000256" key="1">
    <source>
        <dbReference type="SAM" id="SignalP"/>
    </source>
</evidence>